<name>L9LDC4_TUPCH</name>
<organism evidence="1 2">
    <name type="scientific">Tupaia chinensis</name>
    <name type="common">Chinese tree shrew</name>
    <name type="synonym">Tupaia belangeri chinensis</name>
    <dbReference type="NCBI Taxonomy" id="246437"/>
    <lineage>
        <taxon>Eukaryota</taxon>
        <taxon>Metazoa</taxon>
        <taxon>Chordata</taxon>
        <taxon>Craniata</taxon>
        <taxon>Vertebrata</taxon>
        <taxon>Euteleostomi</taxon>
        <taxon>Mammalia</taxon>
        <taxon>Eutheria</taxon>
        <taxon>Euarchontoglires</taxon>
        <taxon>Scandentia</taxon>
        <taxon>Tupaiidae</taxon>
        <taxon>Tupaia</taxon>
    </lineage>
</organism>
<evidence type="ECO:0000313" key="1">
    <source>
        <dbReference type="EMBL" id="ELW72936.1"/>
    </source>
</evidence>
<keyword evidence="2" id="KW-1185">Reference proteome</keyword>
<reference evidence="2" key="1">
    <citation type="submission" date="2012-07" db="EMBL/GenBank/DDBJ databases">
        <title>Genome of the Chinese tree shrew, a rising model animal genetically related to primates.</title>
        <authorList>
            <person name="Zhang G."/>
            <person name="Fan Y."/>
            <person name="Yao Y."/>
            <person name="Huang Z."/>
        </authorList>
    </citation>
    <scope>NUCLEOTIDE SEQUENCE [LARGE SCALE GENOMIC DNA]</scope>
</reference>
<proteinExistence type="predicted"/>
<sequence>MCMQSDTFQDQHPVQHYSRVDHGGLDLDWECCLLSCLLGEGLGEPGELLELELQDVLELPERLDAEGELEPLLEPVLGLEPELQVQLDLALVLLLPLKALCLFQVLSLLRSFSFGSLVAPLSLE</sequence>
<dbReference type="Proteomes" id="UP000011518">
    <property type="component" value="Unassembled WGS sequence"/>
</dbReference>
<accession>L9LDC4</accession>
<protein>
    <submittedName>
        <fullName evidence="1">Uncharacterized protein</fullName>
    </submittedName>
</protein>
<dbReference type="EMBL" id="KB320379">
    <property type="protein sequence ID" value="ELW72936.1"/>
    <property type="molecule type" value="Genomic_DNA"/>
</dbReference>
<reference evidence="2" key="2">
    <citation type="journal article" date="2013" name="Nat. Commun.">
        <title>Genome of the Chinese tree shrew.</title>
        <authorList>
            <person name="Fan Y."/>
            <person name="Huang Z.Y."/>
            <person name="Cao C.C."/>
            <person name="Chen C.S."/>
            <person name="Chen Y.X."/>
            <person name="Fan D.D."/>
            <person name="He J."/>
            <person name="Hou H.L."/>
            <person name="Hu L."/>
            <person name="Hu X.T."/>
            <person name="Jiang X.T."/>
            <person name="Lai R."/>
            <person name="Lang Y.S."/>
            <person name="Liang B."/>
            <person name="Liao S.G."/>
            <person name="Mu D."/>
            <person name="Ma Y.Y."/>
            <person name="Niu Y.Y."/>
            <person name="Sun X.Q."/>
            <person name="Xia J.Q."/>
            <person name="Xiao J."/>
            <person name="Xiong Z.Q."/>
            <person name="Xu L."/>
            <person name="Yang L."/>
            <person name="Zhang Y."/>
            <person name="Zhao W."/>
            <person name="Zhao X.D."/>
            <person name="Zheng Y.T."/>
            <person name="Zhou J.M."/>
            <person name="Zhu Y.B."/>
            <person name="Zhang G.J."/>
            <person name="Wang J."/>
            <person name="Yao Y.G."/>
        </authorList>
    </citation>
    <scope>NUCLEOTIDE SEQUENCE [LARGE SCALE GENOMIC DNA]</scope>
</reference>
<gene>
    <name evidence="1" type="ORF">TREES_T100012771</name>
</gene>
<dbReference type="InParanoid" id="L9LDC4"/>
<evidence type="ECO:0000313" key="2">
    <source>
        <dbReference type="Proteomes" id="UP000011518"/>
    </source>
</evidence>
<dbReference type="AlphaFoldDB" id="L9LDC4"/>